<evidence type="ECO:0000256" key="2">
    <source>
        <dbReference type="SAM" id="Phobius"/>
    </source>
</evidence>
<evidence type="ECO:0000313" key="3">
    <source>
        <dbReference type="EMBL" id="KAK9840524.1"/>
    </source>
</evidence>
<organism evidence="3 4">
    <name type="scientific">Apatococcus fuscideae</name>
    <dbReference type="NCBI Taxonomy" id="2026836"/>
    <lineage>
        <taxon>Eukaryota</taxon>
        <taxon>Viridiplantae</taxon>
        <taxon>Chlorophyta</taxon>
        <taxon>core chlorophytes</taxon>
        <taxon>Trebouxiophyceae</taxon>
        <taxon>Chlorellales</taxon>
        <taxon>Chlorellaceae</taxon>
        <taxon>Apatococcus</taxon>
    </lineage>
</organism>
<dbReference type="AlphaFoldDB" id="A0AAW1S2T5"/>
<evidence type="ECO:0000256" key="1">
    <source>
        <dbReference type="SAM" id="MobiDB-lite"/>
    </source>
</evidence>
<sequence>MGPASSPSKAAAPSSSIADGKNSSLNPADHGFPRWATALVVALLAGAAMFAIVFGALAWRNRREGTGGGARGGGGQGFSRFVDAPGPTKTPV</sequence>
<keyword evidence="4" id="KW-1185">Reference proteome</keyword>
<feature type="compositionally biased region" description="Gly residues" evidence="1">
    <location>
        <begin position="66"/>
        <end position="77"/>
    </location>
</feature>
<dbReference type="EMBL" id="JALJOV010001818">
    <property type="protein sequence ID" value="KAK9840524.1"/>
    <property type="molecule type" value="Genomic_DNA"/>
</dbReference>
<feature type="compositionally biased region" description="Low complexity" evidence="1">
    <location>
        <begin position="1"/>
        <end position="18"/>
    </location>
</feature>
<reference evidence="3 4" key="1">
    <citation type="journal article" date="2024" name="Nat. Commun.">
        <title>Phylogenomics reveals the evolutionary origins of lichenization in chlorophyte algae.</title>
        <authorList>
            <person name="Puginier C."/>
            <person name="Libourel C."/>
            <person name="Otte J."/>
            <person name="Skaloud P."/>
            <person name="Haon M."/>
            <person name="Grisel S."/>
            <person name="Petersen M."/>
            <person name="Berrin J.G."/>
            <person name="Delaux P.M."/>
            <person name="Dal Grande F."/>
            <person name="Keller J."/>
        </authorList>
    </citation>
    <scope>NUCLEOTIDE SEQUENCE [LARGE SCALE GENOMIC DNA]</scope>
    <source>
        <strain evidence="3 4">SAG 2523</strain>
    </source>
</reference>
<comment type="caution">
    <text evidence="3">The sequence shown here is derived from an EMBL/GenBank/DDBJ whole genome shotgun (WGS) entry which is preliminary data.</text>
</comment>
<keyword evidence="2" id="KW-0812">Transmembrane</keyword>
<dbReference type="Proteomes" id="UP001485043">
    <property type="component" value="Unassembled WGS sequence"/>
</dbReference>
<protein>
    <submittedName>
        <fullName evidence="3">Uncharacterized protein</fullName>
    </submittedName>
</protein>
<feature type="region of interest" description="Disordered" evidence="1">
    <location>
        <begin position="63"/>
        <end position="92"/>
    </location>
</feature>
<name>A0AAW1S2T5_9CHLO</name>
<gene>
    <name evidence="3" type="ORF">WJX84_010927</name>
</gene>
<feature type="region of interest" description="Disordered" evidence="1">
    <location>
        <begin position="1"/>
        <end position="28"/>
    </location>
</feature>
<accession>A0AAW1S2T5</accession>
<keyword evidence="2" id="KW-1133">Transmembrane helix</keyword>
<proteinExistence type="predicted"/>
<feature type="transmembrane region" description="Helical" evidence="2">
    <location>
        <begin position="35"/>
        <end position="59"/>
    </location>
</feature>
<keyword evidence="2" id="KW-0472">Membrane</keyword>
<evidence type="ECO:0000313" key="4">
    <source>
        <dbReference type="Proteomes" id="UP001485043"/>
    </source>
</evidence>